<evidence type="ECO:0000256" key="3">
    <source>
        <dbReference type="ARBA" id="ARBA00022801"/>
    </source>
</evidence>
<accession>A0ABW4BF62</accession>
<dbReference type="EMBL" id="JBHTOA010000021">
    <property type="protein sequence ID" value="MFD1398651.1"/>
    <property type="molecule type" value="Genomic_DNA"/>
</dbReference>
<name>A0ABW4BF62_9LACO</name>
<keyword evidence="1" id="KW-1188">Viral release from host cell</keyword>
<keyword evidence="3" id="KW-0378">Hydrolase</keyword>
<protein>
    <submittedName>
        <fullName evidence="5">HK97 family phage prohead protease</fullName>
    </submittedName>
</protein>
<evidence type="ECO:0000256" key="2">
    <source>
        <dbReference type="ARBA" id="ARBA00022670"/>
    </source>
</evidence>
<evidence type="ECO:0000313" key="5">
    <source>
        <dbReference type="EMBL" id="MFD1398651.1"/>
    </source>
</evidence>
<comment type="caution">
    <text evidence="5">The sequence shown here is derived from an EMBL/GenBank/DDBJ whole genome shotgun (WGS) entry which is preliminary data.</text>
</comment>
<dbReference type="NCBIfam" id="TIGR01543">
    <property type="entry name" value="proheadase_HK97"/>
    <property type="match status" value="1"/>
</dbReference>
<proteinExistence type="predicted"/>
<dbReference type="Proteomes" id="UP001597199">
    <property type="component" value="Unassembled WGS sequence"/>
</dbReference>
<dbReference type="Pfam" id="PF04586">
    <property type="entry name" value="Peptidase_S78"/>
    <property type="match status" value="1"/>
</dbReference>
<evidence type="ECO:0000256" key="1">
    <source>
        <dbReference type="ARBA" id="ARBA00022612"/>
    </source>
</evidence>
<feature type="domain" description="Prohead serine protease" evidence="4">
    <location>
        <begin position="14"/>
        <end position="171"/>
    </location>
</feature>
<keyword evidence="6" id="KW-1185">Reference proteome</keyword>
<evidence type="ECO:0000259" key="4">
    <source>
        <dbReference type="Pfam" id="PF04586"/>
    </source>
</evidence>
<dbReference type="GO" id="GO:0006508">
    <property type="term" value="P:proteolysis"/>
    <property type="evidence" value="ECO:0007669"/>
    <property type="project" value="UniProtKB-KW"/>
</dbReference>
<gene>
    <name evidence="5" type="ORF">ACFQ41_04970</name>
</gene>
<sequence>MEKRTSLTKTADFRAATEEGGKKYLSGYFIRFNEETELYRGQFETVAPEAIPDDIADHDIRALFDHDTGKVLGRTSAGTMTLRKDDKGLFGTVEINDDDPEALSIYAKVKRGDVSQASFGFFIKDQDIEKRDDGWHNTLTDVDLFEVSVVAFPAYETTEIGARSRDNQHAEQEAFNERKIKLVKELKDKWKIQSF</sequence>
<evidence type="ECO:0000313" key="6">
    <source>
        <dbReference type="Proteomes" id="UP001597199"/>
    </source>
</evidence>
<organism evidence="5 6">
    <name type="scientific">Lacticaseibacillus suilingensis</name>
    <dbReference type="NCBI Taxonomy" id="2799577"/>
    <lineage>
        <taxon>Bacteria</taxon>
        <taxon>Bacillati</taxon>
        <taxon>Bacillota</taxon>
        <taxon>Bacilli</taxon>
        <taxon>Lactobacillales</taxon>
        <taxon>Lactobacillaceae</taxon>
        <taxon>Lacticaseibacillus</taxon>
    </lineage>
</organism>
<dbReference type="GO" id="GO:0008233">
    <property type="term" value="F:peptidase activity"/>
    <property type="evidence" value="ECO:0007669"/>
    <property type="project" value="UniProtKB-KW"/>
</dbReference>
<keyword evidence="2 5" id="KW-0645">Protease</keyword>
<dbReference type="InterPro" id="IPR006433">
    <property type="entry name" value="Prohead_protease"/>
</dbReference>
<dbReference type="InterPro" id="IPR054613">
    <property type="entry name" value="Peptidase_S78_dom"/>
</dbReference>
<dbReference type="RefSeq" id="WP_204119779.1">
    <property type="nucleotide sequence ID" value="NZ_BOLV01000028.1"/>
</dbReference>
<reference evidence="6" key="1">
    <citation type="journal article" date="2019" name="Int. J. Syst. Evol. Microbiol.">
        <title>The Global Catalogue of Microorganisms (GCM) 10K type strain sequencing project: providing services to taxonomists for standard genome sequencing and annotation.</title>
        <authorList>
            <consortium name="The Broad Institute Genomics Platform"/>
            <consortium name="The Broad Institute Genome Sequencing Center for Infectious Disease"/>
            <person name="Wu L."/>
            <person name="Ma J."/>
        </authorList>
    </citation>
    <scope>NUCLEOTIDE SEQUENCE [LARGE SCALE GENOMIC DNA]</scope>
    <source>
        <strain evidence="6">CCM 9110</strain>
    </source>
</reference>